<dbReference type="Proteomes" id="UP001058872">
    <property type="component" value="Chromosome"/>
</dbReference>
<gene>
    <name evidence="1" type="ORF">DCM83_09870</name>
</gene>
<sequence length="77" mass="8734">MFEYTTPLRETEAAFLFARMNAVHLSVMMAVEHAWRPAIERARFTAGSAICALIRWHPGELRVHGPFTSRPIIEIPG</sequence>
<evidence type="ECO:0000313" key="2">
    <source>
        <dbReference type="Proteomes" id="UP001058872"/>
    </source>
</evidence>
<dbReference type="AlphaFoldDB" id="A0AAE9N919"/>
<protein>
    <submittedName>
        <fullName evidence="1">Uncharacterized protein</fullName>
    </submittedName>
</protein>
<proteinExistence type="predicted"/>
<accession>A0AAE9N919</accession>
<name>A0AAE9N919_9BRAD</name>
<organism evidence="1 2">
    <name type="scientific">Bradyrhizobium betae</name>
    <dbReference type="NCBI Taxonomy" id="244734"/>
    <lineage>
        <taxon>Bacteria</taxon>
        <taxon>Pseudomonadati</taxon>
        <taxon>Pseudomonadota</taxon>
        <taxon>Alphaproteobacteria</taxon>
        <taxon>Hyphomicrobiales</taxon>
        <taxon>Nitrobacteraceae</taxon>
        <taxon>Bradyrhizobium</taxon>
    </lineage>
</organism>
<reference evidence="1" key="1">
    <citation type="submission" date="2018-04" db="EMBL/GenBank/DDBJ databases">
        <title>Genomes of Endosymbiotic and Endophytic Bradyrhizobium Publication status.</title>
        <authorList>
            <person name="Guha S."/>
            <person name="Jorrin B."/>
            <person name="Sarkar M."/>
            <person name="Poole P.S."/>
            <person name="DasGupta M."/>
        </authorList>
    </citation>
    <scope>NUCLEOTIDE SEQUENCE</scope>
    <source>
        <strain evidence="1">WBOS16</strain>
    </source>
</reference>
<dbReference type="EMBL" id="CP028989">
    <property type="protein sequence ID" value="UUO65479.1"/>
    <property type="molecule type" value="Genomic_DNA"/>
</dbReference>
<evidence type="ECO:0000313" key="1">
    <source>
        <dbReference type="EMBL" id="UUO65479.1"/>
    </source>
</evidence>